<name>A0ABT1KIA8_9ACTN</name>
<comment type="caution">
    <text evidence="1">The sequence shown here is derived from an EMBL/GenBank/DDBJ whole genome shotgun (WGS) entry which is preliminary data.</text>
</comment>
<protein>
    <submittedName>
        <fullName evidence="1">Uncharacterized protein</fullName>
    </submittedName>
</protein>
<evidence type="ECO:0000313" key="1">
    <source>
        <dbReference type="EMBL" id="MCP2352699.1"/>
    </source>
</evidence>
<keyword evidence="2" id="KW-1185">Reference proteome</keyword>
<reference evidence="1 2" key="1">
    <citation type="submission" date="2022-06" db="EMBL/GenBank/DDBJ databases">
        <title>Sequencing the genomes of 1000 actinobacteria strains.</title>
        <authorList>
            <person name="Klenk H.-P."/>
        </authorList>
    </citation>
    <scope>NUCLEOTIDE SEQUENCE [LARGE SCALE GENOMIC DNA]</scope>
    <source>
        <strain evidence="1 2">DSM 44170</strain>
    </source>
</reference>
<sequence>MKLTFLGKETTGDQSPTLYATDRGTIVVQGWKITDREALETLKDVPDHETFLEVPRELMRHLPKEWLEHGDAAPNP</sequence>
<organism evidence="1 2">
    <name type="scientific">Nonomuraea roseoviolacea subsp. carminata</name>
    <dbReference type="NCBI Taxonomy" id="160689"/>
    <lineage>
        <taxon>Bacteria</taxon>
        <taxon>Bacillati</taxon>
        <taxon>Actinomycetota</taxon>
        <taxon>Actinomycetes</taxon>
        <taxon>Streptosporangiales</taxon>
        <taxon>Streptosporangiaceae</taxon>
        <taxon>Nonomuraea</taxon>
    </lineage>
</organism>
<evidence type="ECO:0000313" key="2">
    <source>
        <dbReference type="Proteomes" id="UP001320766"/>
    </source>
</evidence>
<accession>A0ABT1KIA8</accession>
<dbReference type="RefSeq" id="WP_253780403.1">
    <property type="nucleotide sequence ID" value="NZ_BAAAVE010000033.1"/>
</dbReference>
<dbReference type="Proteomes" id="UP001320766">
    <property type="component" value="Unassembled WGS sequence"/>
</dbReference>
<proteinExistence type="predicted"/>
<gene>
    <name evidence="1" type="ORF">HD595_008821</name>
</gene>
<dbReference type="EMBL" id="JAMZEC010000001">
    <property type="protein sequence ID" value="MCP2352699.1"/>
    <property type="molecule type" value="Genomic_DNA"/>
</dbReference>